<dbReference type="Gene3D" id="2.30.30.40">
    <property type="entry name" value="SH3 Domains"/>
    <property type="match status" value="1"/>
</dbReference>
<dbReference type="Pfam" id="PF08239">
    <property type="entry name" value="SH3_3"/>
    <property type="match status" value="1"/>
</dbReference>
<dbReference type="AlphaFoldDB" id="A0A4R3J2K7"/>
<dbReference type="SMART" id="SM00287">
    <property type="entry name" value="SH3b"/>
    <property type="match status" value="1"/>
</dbReference>
<dbReference type="InterPro" id="IPR003646">
    <property type="entry name" value="SH3-like_bac-type"/>
</dbReference>
<reference evidence="2 3" key="1">
    <citation type="submission" date="2019-03" db="EMBL/GenBank/DDBJ databases">
        <title>Genomic Encyclopedia of Type Strains, Phase IV (KMG-IV): sequencing the most valuable type-strain genomes for metagenomic binning, comparative biology and taxonomic classification.</title>
        <authorList>
            <person name="Goeker M."/>
        </authorList>
    </citation>
    <scope>NUCLEOTIDE SEQUENCE [LARGE SCALE GENOMIC DNA]</scope>
    <source>
        <strain evidence="2 3">DSM 104836</strain>
    </source>
</reference>
<proteinExistence type="predicted"/>
<protein>
    <submittedName>
        <fullName evidence="2">SH3 domain-containing protein</fullName>
    </submittedName>
</protein>
<sequence>MVRLMVLTFGVLGWSFYELSGGSDFVPATASAEMSERVNDVTRADTSPADLLSVKSAAASVAPVSKLQKTQQVEGVQLASFSVDKPAATPVALVDSKPRNATKLVRLGAPEAAADAQAASPELSDRDVELRLVDGNRVNMRNGPGTTYSVLGKLSRGEAVEILQDNGDGWVKLRTVETGRVGWMADFLLASAN</sequence>
<organism evidence="2 3">
    <name type="scientific">Primorskyibacter sedentarius</name>
    <dbReference type="NCBI Taxonomy" id="745311"/>
    <lineage>
        <taxon>Bacteria</taxon>
        <taxon>Pseudomonadati</taxon>
        <taxon>Pseudomonadota</taxon>
        <taxon>Alphaproteobacteria</taxon>
        <taxon>Rhodobacterales</taxon>
        <taxon>Roseobacteraceae</taxon>
        <taxon>Primorskyibacter</taxon>
    </lineage>
</organism>
<gene>
    <name evidence="2" type="ORF">EDD52_1257</name>
</gene>
<name>A0A4R3J2K7_9RHOB</name>
<dbReference type="EMBL" id="SLZU01000025">
    <property type="protein sequence ID" value="TCS58448.1"/>
    <property type="molecule type" value="Genomic_DNA"/>
</dbReference>
<evidence type="ECO:0000313" key="3">
    <source>
        <dbReference type="Proteomes" id="UP000295696"/>
    </source>
</evidence>
<comment type="caution">
    <text evidence="2">The sequence shown here is derived from an EMBL/GenBank/DDBJ whole genome shotgun (WGS) entry which is preliminary data.</text>
</comment>
<evidence type="ECO:0000313" key="2">
    <source>
        <dbReference type="EMBL" id="TCS58448.1"/>
    </source>
</evidence>
<dbReference type="Proteomes" id="UP000295696">
    <property type="component" value="Unassembled WGS sequence"/>
</dbReference>
<dbReference type="OrthoDB" id="7433551at2"/>
<feature type="domain" description="SH3b" evidence="1">
    <location>
        <begin position="128"/>
        <end position="192"/>
    </location>
</feature>
<accession>A0A4R3J2K7</accession>
<evidence type="ECO:0000259" key="1">
    <source>
        <dbReference type="SMART" id="SM00287"/>
    </source>
</evidence>
<keyword evidence="3" id="KW-1185">Reference proteome</keyword>